<organism evidence="1">
    <name type="scientific">Pelagomonas calceolata</name>
    <dbReference type="NCBI Taxonomy" id="35677"/>
    <lineage>
        <taxon>Eukaryota</taxon>
        <taxon>Sar</taxon>
        <taxon>Stramenopiles</taxon>
        <taxon>Ochrophyta</taxon>
        <taxon>Pelagophyceae</taxon>
        <taxon>Pelagomonadales</taxon>
        <taxon>Pelagomonadaceae</taxon>
        <taxon>Pelagomonas</taxon>
    </lineage>
</organism>
<protein>
    <recommendedName>
        <fullName evidence="4">Peptidase A2 domain-containing protein</fullName>
    </recommendedName>
</protein>
<dbReference type="EMBL" id="CAKKNE010000001">
    <property type="protein sequence ID" value="CAH0365507.1"/>
    <property type="molecule type" value="Genomic_DNA"/>
</dbReference>
<dbReference type="Proteomes" id="UP000789595">
    <property type="component" value="Unassembled WGS sequence"/>
</dbReference>
<dbReference type="OrthoDB" id="419677at2759"/>
<accession>A0A7S4A3T3</accession>
<evidence type="ECO:0000313" key="3">
    <source>
        <dbReference type="Proteomes" id="UP000789595"/>
    </source>
</evidence>
<evidence type="ECO:0008006" key="4">
    <source>
        <dbReference type="Google" id="ProtNLM"/>
    </source>
</evidence>
<keyword evidence="3" id="KW-1185">Reference proteome</keyword>
<dbReference type="EMBL" id="HBIW01021014">
    <property type="protein sequence ID" value="CAE0702673.1"/>
    <property type="molecule type" value="Transcribed_RNA"/>
</dbReference>
<evidence type="ECO:0000313" key="1">
    <source>
        <dbReference type="EMBL" id="CAE0702673.1"/>
    </source>
</evidence>
<reference evidence="1" key="1">
    <citation type="submission" date="2021-01" db="EMBL/GenBank/DDBJ databases">
        <authorList>
            <person name="Corre E."/>
            <person name="Pelletier E."/>
            <person name="Niang G."/>
            <person name="Scheremetjew M."/>
            <person name="Finn R."/>
            <person name="Kale V."/>
            <person name="Holt S."/>
            <person name="Cochrane G."/>
            <person name="Meng A."/>
            <person name="Brown T."/>
            <person name="Cohen L."/>
        </authorList>
    </citation>
    <scope>NUCLEOTIDE SEQUENCE</scope>
    <source>
        <strain evidence="1">CCMP1756</strain>
    </source>
</reference>
<name>A0A7S4A3T3_9STRA</name>
<dbReference type="AlphaFoldDB" id="A0A7S4A3T3"/>
<sequence>MRRKHLAAVLAGAAVSQAAKPAQGTSPAKVTRRALGAVAAAPFVTPEIAAAALTSGAALPLSSVRGGLAATYAVDGRAFLGVVDTGSPFLLVDGTCGELENGRWGCYPKGGVPQPFRKQGGLNDASLEIFGGQETLVEWRRGRVELGRQVLEPAVFGVVRSLARRGGEGGIYLGLIKHRQPVVRPTFLEQAQAESIRVDLRDPEQRTLAISTSRPSISRQEDAVPLIDLRAYGAPVEPYAARVSRLVVNGETVRLRRPCLCVLDTGTTGLTMSDSLLGNGFGGTDELPLPGAAIKHVDVFLETESGGEVSLGADYRRGAEFPLVVTTARLPWFDEDALGRLGRKGNQDIDWRNPPHVIFAGLSFLDRQRLTIDVDARRLALKGAGKQPPRPAAKMFRGRSMYDALEEPGMIL</sequence>
<proteinExistence type="predicted"/>
<gene>
    <name evidence="1" type="ORF">PCAL00307_LOCUS18118</name>
    <name evidence="2" type="ORF">PECAL_1P19510</name>
</gene>
<reference evidence="2" key="2">
    <citation type="submission" date="2021-11" db="EMBL/GenBank/DDBJ databases">
        <authorList>
            <consortium name="Genoscope - CEA"/>
            <person name="William W."/>
        </authorList>
    </citation>
    <scope>NUCLEOTIDE SEQUENCE</scope>
</reference>
<evidence type="ECO:0000313" key="2">
    <source>
        <dbReference type="EMBL" id="CAH0365507.1"/>
    </source>
</evidence>